<keyword evidence="1" id="KW-0966">Cell projection</keyword>
<dbReference type="AlphaFoldDB" id="A0A8K0V8D0"/>
<reference evidence="1" key="1">
    <citation type="submission" date="2021-01" db="EMBL/GenBank/DDBJ databases">
        <title>Tabrizicola alba sp. nov. a motile alkaliphilic bacterium isolated from a soda lake.</title>
        <authorList>
            <person name="Szuroczki S."/>
            <person name="Abbaszade G."/>
            <person name="Schumann P."/>
            <person name="Toth E."/>
        </authorList>
    </citation>
    <scope>NUCLEOTIDE SEQUENCE</scope>
    <source>
        <strain evidence="1">DMG-N-6</strain>
    </source>
</reference>
<dbReference type="Proteomes" id="UP000648908">
    <property type="component" value="Unassembled WGS sequence"/>
</dbReference>
<dbReference type="RefSeq" id="WP_202687811.1">
    <property type="nucleotide sequence ID" value="NZ_JAESVN010000002.1"/>
</dbReference>
<gene>
    <name evidence="1" type="ORF">JL811_07265</name>
</gene>
<keyword evidence="1" id="KW-0282">Flagellum</keyword>
<accession>A0A8K0V8D0</accession>
<evidence type="ECO:0000313" key="2">
    <source>
        <dbReference type="Proteomes" id="UP000648908"/>
    </source>
</evidence>
<protein>
    <submittedName>
        <fullName evidence="1">Flagellar basal body-associated FliL family protein</fullName>
    </submittedName>
</protein>
<keyword evidence="1" id="KW-0969">Cilium</keyword>
<keyword evidence="2" id="KW-1185">Reference proteome</keyword>
<comment type="caution">
    <text evidence="1">The sequence shown here is derived from an EMBL/GenBank/DDBJ whole genome shotgun (WGS) entry which is preliminary data.</text>
</comment>
<name>A0A8K0V8D0_9RHOB</name>
<evidence type="ECO:0000313" key="1">
    <source>
        <dbReference type="EMBL" id="MBL4917021.1"/>
    </source>
</evidence>
<dbReference type="EMBL" id="JAESVN010000002">
    <property type="protein sequence ID" value="MBL4917021.1"/>
    <property type="molecule type" value="Genomic_DNA"/>
</dbReference>
<proteinExistence type="predicted"/>
<sequence>MGKILPLLLVILGLGAGAGAGMMLRPASEAVDAAAVPEPETPPPGLSDFVRLNNQFVIPVLEQGQIVSLVILSLSLEVVSGGTEAVYAREPRIRDALLQVLFDHANAGGFRGTFTDGANLMLLRRALHEAAQRVMGRDVLDVLIADIVRQDS</sequence>
<organism evidence="1 2">
    <name type="scientific">Szabonella alba</name>
    <dbReference type="NCBI Taxonomy" id="2804194"/>
    <lineage>
        <taxon>Bacteria</taxon>
        <taxon>Pseudomonadati</taxon>
        <taxon>Pseudomonadota</taxon>
        <taxon>Alphaproteobacteria</taxon>
        <taxon>Rhodobacterales</taxon>
        <taxon>Paracoccaceae</taxon>
        <taxon>Szabonella</taxon>
    </lineage>
</organism>